<evidence type="ECO:0000256" key="4">
    <source>
        <dbReference type="ARBA" id="ARBA00023136"/>
    </source>
</evidence>
<dbReference type="PANTHER" id="PTHR12560">
    <property type="entry name" value="LONGEVITY ASSURANCE FACTOR 1 LAG1"/>
    <property type="match status" value="1"/>
</dbReference>
<dbReference type="InterPro" id="IPR006634">
    <property type="entry name" value="TLC-dom"/>
</dbReference>
<comment type="caution">
    <text evidence="8">The sequence shown here is derived from an EMBL/GenBank/DDBJ whole genome shotgun (WGS) entry which is preliminary data.</text>
</comment>
<evidence type="ECO:0000256" key="3">
    <source>
        <dbReference type="ARBA" id="ARBA00022989"/>
    </source>
</evidence>
<protein>
    <recommendedName>
        <fullName evidence="7">TLC domain-containing protein</fullName>
    </recommendedName>
</protein>
<evidence type="ECO:0000256" key="2">
    <source>
        <dbReference type="ARBA" id="ARBA00022692"/>
    </source>
</evidence>
<proteinExistence type="predicted"/>
<dbReference type="SMART" id="SM00724">
    <property type="entry name" value="TLC"/>
    <property type="match status" value="1"/>
</dbReference>
<keyword evidence="4 5" id="KW-0472">Membrane</keyword>
<evidence type="ECO:0000256" key="1">
    <source>
        <dbReference type="ARBA" id="ARBA00004141"/>
    </source>
</evidence>
<dbReference type="Proteomes" id="UP001162031">
    <property type="component" value="Unassembled WGS sequence"/>
</dbReference>
<dbReference type="EMBL" id="CANTFL010000106">
    <property type="protein sequence ID" value="CAI5713848.1"/>
    <property type="molecule type" value="Genomic_DNA"/>
</dbReference>
<dbReference type="GO" id="GO:0016020">
    <property type="term" value="C:membrane"/>
    <property type="evidence" value="ECO:0007669"/>
    <property type="project" value="UniProtKB-SubCell"/>
</dbReference>
<evidence type="ECO:0000259" key="7">
    <source>
        <dbReference type="PROSITE" id="PS50922"/>
    </source>
</evidence>
<gene>
    <name evidence="8" type="ORF">HBR001_LOCUS1129</name>
</gene>
<feature type="transmembrane region" description="Helical" evidence="6">
    <location>
        <begin position="99"/>
        <end position="121"/>
    </location>
</feature>
<accession>A0AAV0T3S7</accession>
<dbReference type="PIRSF" id="PIRSF005225">
    <property type="entry name" value="LAG1_LAC1"/>
    <property type="match status" value="1"/>
</dbReference>
<dbReference type="GO" id="GO:0005783">
    <property type="term" value="C:endoplasmic reticulum"/>
    <property type="evidence" value="ECO:0007669"/>
    <property type="project" value="TreeGrafter"/>
</dbReference>
<feature type="transmembrane region" description="Helical" evidence="6">
    <location>
        <begin position="54"/>
        <end position="78"/>
    </location>
</feature>
<keyword evidence="3 6" id="KW-1133">Transmembrane helix</keyword>
<dbReference type="InterPro" id="IPR016439">
    <property type="entry name" value="Lag1/Lac1-like"/>
</dbReference>
<feature type="transmembrane region" description="Helical" evidence="6">
    <location>
        <begin position="232"/>
        <end position="251"/>
    </location>
</feature>
<feature type="domain" description="TLC" evidence="7">
    <location>
        <begin position="95"/>
        <end position="308"/>
    </location>
</feature>
<comment type="subcellular location">
    <subcellularLocation>
        <location evidence="1">Membrane</location>
        <topology evidence="1">Multi-pass membrane protein</topology>
    </subcellularLocation>
</comment>
<dbReference type="Pfam" id="PF03798">
    <property type="entry name" value="TRAM_LAG1_CLN8"/>
    <property type="match status" value="1"/>
</dbReference>
<sequence>MAATEMHVQLSTKELVLLTLTVMLVPIVLAELVGVAQMRAAIPEFQTDPNMPRISEWVIGIGFAFLMMALRFAFLALAKPIGRRVLAPAKRVRADRVERFATVSFKFTYFAVITAAGYYVMRDEKWFPPVLGGKGSLREAFLTLHDAPSDILKYYYFVQLGYHFHSLLYMVFFSPIRNDFIEMLLHHLVTLILIGGSYLANYCAIGALVAFTHDIGDVTGYAIKAVVDTGNTPLVVVMYVLLLISWGYTRLYVYPFHLLYHTTIVIQEVNPYVVGIFLYPGNALLCMLVLLHVYWYVLFLVMGYVLLRKGLVEDIQDKCADVNEVEKPAALERVDTCSSSKAKND</sequence>
<dbReference type="PROSITE" id="PS50922">
    <property type="entry name" value="TLC"/>
    <property type="match status" value="1"/>
</dbReference>
<evidence type="ECO:0000256" key="6">
    <source>
        <dbReference type="SAM" id="Phobius"/>
    </source>
</evidence>
<keyword evidence="2 5" id="KW-0812">Transmembrane</keyword>
<name>A0AAV0T3S7_HYABA</name>
<feature type="transmembrane region" description="Helical" evidence="6">
    <location>
        <begin position="258"/>
        <end position="279"/>
    </location>
</feature>
<dbReference type="AlphaFoldDB" id="A0AAV0T3S7"/>
<evidence type="ECO:0000256" key="5">
    <source>
        <dbReference type="PROSITE-ProRule" id="PRU00205"/>
    </source>
</evidence>
<feature type="transmembrane region" description="Helical" evidence="6">
    <location>
        <begin position="188"/>
        <end position="212"/>
    </location>
</feature>
<reference evidence="8" key="1">
    <citation type="submission" date="2022-12" db="EMBL/GenBank/DDBJ databases">
        <authorList>
            <person name="Webb A."/>
        </authorList>
    </citation>
    <scope>NUCLEOTIDE SEQUENCE</scope>
    <source>
        <strain evidence="8">Hp1</strain>
    </source>
</reference>
<dbReference type="PANTHER" id="PTHR12560:SF0">
    <property type="entry name" value="LD18904P"/>
    <property type="match status" value="1"/>
</dbReference>
<evidence type="ECO:0000313" key="9">
    <source>
        <dbReference type="Proteomes" id="UP001162031"/>
    </source>
</evidence>
<dbReference type="GO" id="GO:0050291">
    <property type="term" value="F:sphingosine N-acyltransferase activity"/>
    <property type="evidence" value="ECO:0007669"/>
    <property type="project" value="InterPro"/>
</dbReference>
<feature type="transmembrane region" description="Helical" evidence="6">
    <location>
        <begin position="285"/>
        <end position="307"/>
    </location>
</feature>
<keyword evidence="9" id="KW-1185">Reference proteome</keyword>
<evidence type="ECO:0000313" key="8">
    <source>
        <dbReference type="EMBL" id="CAI5713848.1"/>
    </source>
</evidence>
<feature type="transmembrane region" description="Helical" evidence="6">
    <location>
        <begin position="154"/>
        <end position="176"/>
    </location>
</feature>
<organism evidence="8 9">
    <name type="scientific">Hyaloperonospora brassicae</name>
    <name type="common">Brassica downy mildew</name>
    <name type="synonym">Peronospora brassicae</name>
    <dbReference type="NCBI Taxonomy" id="162125"/>
    <lineage>
        <taxon>Eukaryota</taxon>
        <taxon>Sar</taxon>
        <taxon>Stramenopiles</taxon>
        <taxon>Oomycota</taxon>
        <taxon>Peronosporomycetes</taxon>
        <taxon>Peronosporales</taxon>
        <taxon>Peronosporaceae</taxon>
        <taxon>Hyaloperonospora</taxon>
    </lineage>
</organism>
<dbReference type="GO" id="GO:0046513">
    <property type="term" value="P:ceramide biosynthetic process"/>
    <property type="evidence" value="ECO:0007669"/>
    <property type="project" value="InterPro"/>
</dbReference>